<keyword evidence="7 8" id="KW-0119">Carbohydrate metabolism</keyword>
<keyword evidence="5 9" id="KW-0378">Hydrolase</keyword>
<dbReference type="GO" id="GO:0006071">
    <property type="term" value="P:glycerol metabolic process"/>
    <property type="evidence" value="ECO:0007669"/>
    <property type="project" value="InterPro"/>
</dbReference>
<protein>
    <recommendedName>
        <fullName evidence="8">Fructose-1,6-bisphosphatase</fullName>
    </recommendedName>
</protein>
<dbReference type="GO" id="GO:0030388">
    <property type="term" value="P:fructose 1,6-bisphosphate metabolic process"/>
    <property type="evidence" value="ECO:0007669"/>
    <property type="project" value="TreeGrafter"/>
</dbReference>
<dbReference type="PIRSF" id="PIRSF004532">
    <property type="entry name" value="GlpX"/>
    <property type="match status" value="1"/>
</dbReference>
<accession>A0A6J4U0Z7</accession>
<gene>
    <name evidence="9" type="ORF">AVDCRST_MAG79-1517</name>
</gene>
<dbReference type="EMBL" id="CADCWC010000232">
    <property type="protein sequence ID" value="CAA9537480.1"/>
    <property type="molecule type" value="Genomic_DNA"/>
</dbReference>
<comment type="similarity">
    <text evidence="3 8">Belongs to the FBPase class 2 family.</text>
</comment>
<evidence type="ECO:0000256" key="2">
    <source>
        <dbReference type="ARBA" id="ARBA00004742"/>
    </source>
</evidence>
<sequence>MSEDSSTRSICTDLATVTERAALAAARHMGGGEPLAARQAGAASARTVLDELRIQGRIVVGEAEGSLVAEGTDIGTGGTVYELAVDPVQGIDVVARGGSGAISIVAAAAPQSMMPVPPIYMKKIAVGPVAAGRVDLSAPIGDTINAVAEAYGRRPRDLTALVLDRPRHEDLIEDLRAAGARIKLIPDGDITAAISVAIRGTNDHIAIGIGGAREAVITAAALRCLGGEVQAQFWPRSRTDIRQIEEYGFDDVQRVFSTEDLVRGDACVVATGISNGDLLRGVRYVEEGGRTHSIVMCSACNHVRFVDTSHRFTRDRRPEVRL</sequence>
<name>A0A6J4U0Z7_9ACTN</name>
<organism evidence="9">
    <name type="scientific">uncultured Thermoleophilia bacterium</name>
    <dbReference type="NCBI Taxonomy" id="1497501"/>
    <lineage>
        <taxon>Bacteria</taxon>
        <taxon>Bacillati</taxon>
        <taxon>Actinomycetota</taxon>
        <taxon>Thermoleophilia</taxon>
        <taxon>environmental samples</taxon>
    </lineage>
</organism>
<dbReference type="GO" id="GO:0006094">
    <property type="term" value="P:gluconeogenesis"/>
    <property type="evidence" value="ECO:0007669"/>
    <property type="project" value="UniProtKB-UniPathway"/>
</dbReference>
<keyword evidence="6" id="KW-0464">Manganese</keyword>
<keyword evidence="4" id="KW-0479">Metal-binding</keyword>
<evidence type="ECO:0000256" key="3">
    <source>
        <dbReference type="ARBA" id="ARBA00008989"/>
    </source>
</evidence>
<evidence type="ECO:0000256" key="7">
    <source>
        <dbReference type="ARBA" id="ARBA00023277"/>
    </source>
</evidence>
<evidence type="ECO:0000256" key="1">
    <source>
        <dbReference type="ARBA" id="ARBA00001273"/>
    </source>
</evidence>
<dbReference type="PANTHER" id="PTHR30447:SF0">
    <property type="entry name" value="FRUCTOSE-1,6-BISPHOSPHATASE 1 CLASS 2-RELATED"/>
    <property type="match status" value="1"/>
</dbReference>
<dbReference type="AlphaFoldDB" id="A0A6J4U0Z7"/>
<evidence type="ECO:0000256" key="4">
    <source>
        <dbReference type="ARBA" id="ARBA00022723"/>
    </source>
</evidence>
<dbReference type="InterPro" id="IPR004464">
    <property type="entry name" value="FBPase_class-2/SBPase"/>
</dbReference>
<dbReference type="Gene3D" id="3.40.190.90">
    <property type="match status" value="1"/>
</dbReference>
<dbReference type="GO" id="GO:0046872">
    <property type="term" value="F:metal ion binding"/>
    <property type="evidence" value="ECO:0007669"/>
    <property type="project" value="UniProtKB-KW"/>
</dbReference>
<reference evidence="9" key="1">
    <citation type="submission" date="2020-02" db="EMBL/GenBank/DDBJ databases">
        <authorList>
            <person name="Meier V. D."/>
        </authorList>
    </citation>
    <scope>NUCLEOTIDE SEQUENCE</scope>
    <source>
        <strain evidence="9">AVDCRST_MAG79</strain>
    </source>
</reference>
<dbReference type="FunFam" id="3.40.190.90:FF:000001">
    <property type="entry name" value="Fructose-1,6-bisphosphatase"/>
    <property type="match status" value="1"/>
</dbReference>
<dbReference type="Gene3D" id="3.30.540.10">
    <property type="entry name" value="Fructose-1,6-Bisphosphatase, subunit A, domain 1"/>
    <property type="match status" value="1"/>
</dbReference>
<evidence type="ECO:0000256" key="8">
    <source>
        <dbReference type="PIRNR" id="PIRNR004532"/>
    </source>
</evidence>
<proteinExistence type="inferred from homology"/>
<comment type="catalytic activity">
    <reaction evidence="1">
        <text>beta-D-fructose 1,6-bisphosphate + H2O = beta-D-fructose 6-phosphate + phosphate</text>
        <dbReference type="Rhea" id="RHEA:11064"/>
        <dbReference type="ChEBI" id="CHEBI:15377"/>
        <dbReference type="ChEBI" id="CHEBI:32966"/>
        <dbReference type="ChEBI" id="CHEBI:43474"/>
        <dbReference type="ChEBI" id="CHEBI:57634"/>
        <dbReference type="EC" id="3.1.3.11"/>
    </reaction>
</comment>
<dbReference type="SUPFAM" id="SSF56655">
    <property type="entry name" value="Carbohydrate phosphatase"/>
    <property type="match status" value="1"/>
</dbReference>
<comment type="pathway">
    <text evidence="2">Carbohydrate biosynthesis; gluconeogenesis.</text>
</comment>
<dbReference type="UniPathway" id="UPA00138"/>
<dbReference type="Pfam" id="PF03320">
    <property type="entry name" value="FBPase_glpX"/>
    <property type="match status" value="1"/>
</dbReference>
<evidence type="ECO:0000256" key="5">
    <source>
        <dbReference type="ARBA" id="ARBA00022801"/>
    </source>
</evidence>
<dbReference type="GO" id="GO:0042132">
    <property type="term" value="F:fructose 1,6-bisphosphate 1-phosphatase activity"/>
    <property type="evidence" value="ECO:0007669"/>
    <property type="project" value="UniProtKB-EC"/>
</dbReference>
<evidence type="ECO:0000313" key="9">
    <source>
        <dbReference type="EMBL" id="CAA9537480.1"/>
    </source>
</evidence>
<dbReference type="GO" id="GO:0005829">
    <property type="term" value="C:cytosol"/>
    <property type="evidence" value="ECO:0007669"/>
    <property type="project" value="TreeGrafter"/>
</dbReference>
<dbReference type="PANTHER" id="PTHR30447">
    <property type="entry name" value="FRUCTOSE-1,6-BISPHOSPHATASE CLASS 2"/>
    <property type="match status" value="1"/>
</dbReference>
<evidence type="ECO:0000256" key="6">
    <source>
        <dbReference type="ARBA" id="ARBA00023211"/>
    </source>
</evidence>